<gene>
    <name evidence="2" type="ORF">N7515_001724</name>
</gene>
<dbReference type="RefSeq" id="XP_056524581.1">
    <property type="nucleotide sequence ID" value="XM_056662468.1"/>
</dbReference>
<comment type="caution">
    <text evidence="2">The sequence shown here is derived from an EMBL/GenBank/DDBJ whole genome shotgun (WGS) entry which is preliminary data.</text>
</comment>
<reference evidence="2" key="1">
    <citation type="submission" date="2022-11" db="EMBL/GenBank/DDBJ databases">
        <authorList>
            <person name="Petersen C."/>
        </authorList>
    </citation>
    <scope>NUCLEOTIDE SEQUENCE</scope>
    <source>
        <strain evidence="2">IBT 22155</strain>
    </source>
</reference>
<dbReference type="Gene3D" id="3.40.50.10540">
    <property type="entry name" value="Crotonobetainyl-coa:carnitine coa-transferase, domain 1"/>
    <property type="match status" value="1"/>
</dbReference>
<dbReference type="AlphaFoldDB" id="A0A9W9L917"/>
<dbReference type="PANTHER" id="PTHR48229:SF1">
    <property type="entry name" value="ALPHA METHYLACYL-COA RACEMASE-RELATED"/>
    <property type="match status" value="1"/>
</dbReference>
<keyword evidence="3" id="KW-1185">Reference proteome</keyword>
<dbReference type="GeneID" id="81401638"/>
<accession>A0A9W9L917</accession>
<dbReference type="SUPFAM" id="SSF89796">
    <property type="entry name" value="CoA-transferase family III (CaiB/BaiF)"/>
    <property type="match status" value="2"/>
</dbReference>
<dbReference type="InterPro" id="IPR003673">
    <property type="entry name" value="CoA-Trfase_fam_III"/>
</dbReference>
<name>A0A9W9L917_9EURO</name>
<evidence type="ECO:0000313" key="2">
    <source>
        <dbReference type="EMBL" id="KAJ5142937.1"/>
    </source>
</evidence>
<dbReference type="Proteomes" id="UP001149079">
    <property type="component" value="Unassembled WGS sequence"/>
</dbReference>
<evidence type="ECO:0000256" key="1">
    <source>
        <dbReference type="ARBA" id="ARBA00008383"/>
    </source>
</evidence>
<dbReference type="Pfam" id="PF02515">
    <property type="entry name" value="CoA_transf_3"/>
    <property type="match status" value="1"/>
</dbReference>
<protein>
    <recommendedName>
        <fullName evidence="4">CoA-transferase family III</fullName>
    </recommendedName>
</protein>
<dbReference type="OrthoDB" id="2308815at2759"/>
<dbReference type="InterPro" id="IPR052985">
    <property type="entry name" value="CoA-trans_III_biosynth/detox"/>
</dbReference>
<evidence type="ECO:0008006" key="4">
    <source>
        <dbReference type="Google" id="ProtNLM"/>
    </source>
</evidence>
<organism evidence="2 3">
    <name type="scientific">Penicillium bovifimosum</name>
    <dbReference type="NCBI Taxonomy" id="126998"/>
    <lineage>
        <taxon>Eukaryota</taxon>
        <taxon>Fungi</taxon>
        <taxon>Dikarya</taxon>
        <taxon>Ascomycota</taxon>
        <taxon>Pezizomycotina</taxon>
        <taxon>Eurotiomycetes</taxon>
        <taxon>Eurotiomycetidae</taxon>
        <taxon>Eurotiales</taxon>
        <taxon>Aspergillaceae</taxon>
        <taxon>Penicillium</taxon>
    </lineage>
</organism>
<evidence type="ECO:0000313" key="3">
    <source>
        <dbReference type="Proteomes" id="UP001149079"/>
    </source>
</evidence>
<comment type="similarity">
    <text evidence="1">Belongs to the CoA-transferase III family.</text>
</comment>
<dbReference type="InterPro" id="IPR023606">
    <property type="entry name" value="CoA-Trfase_III_dom_1_sf"/>
</dbReference>
<dbReference type="GO" id="GO:0003824">
    <property type="term" value="F:catalytic activity"/>
    <property type="evidence" value="ECO:0007669"/>
    <property type="project" value="InterPro"/>
</dbReference>
<dbReference type="EMBL" id="JAPQKL010000002">
    <property type="protein sequence ID" value="KAJ5142937.1"/>
    <property type="molecule type" value="Genomic_DNA"/>
</dbReference>
<reference evidence="2" key="2">
    <citation type="journal article" date="2023" name="IMA Fungus">
        <title>Comparative genomic study of the Penicillium genus elucidates a diverse pangenome and 15 lateral gene transfer events.</title>
        <authorList>
            <person name="Petersen C."/>
            <person name="Sorensen T."/>
            <person name="Nielsen M.R."/>
            <person name="Sondergaard T.E."/>
            <person name="Sorensen J.L."/>
            <person name="Fitzpatrick D.A."/>
            <person name="Frisvad J.C."/>
            <person name="Nielsen K.L."/>
        </authorList>
    </citation>
    <scope>NUCLEOTIDE SEQUENCE</scope>
    <source>
        <strain evidence="2">IBT 22155</strain>
    </source>
</reference>
<sequence>MHETIPGDEIYGPGTFIDKSVLPVPEDARRIFELLATRTPGFTKDAALWGTVKFEGGPDPIVPGPMKSPVVAAALHAMCGVVANELLELRDGKPAKDASVIVNTDHAGIWLASTFTAYVDGKDISSLARNRELSNIFDRDFEKGFGVGPLAGRATALYPTKDAGVWYQLHGSLDASKTLCSMGIDMNVPLKSFTEGYEYIRQHVQKWSPDELEMHNIRHGLCGSICYSPEGWRKTEMGKRLAEYPLINYTRESYAQPTPPVCLSQLPDRRPLAGIKVVEMVRIIAGPTVGVTLASFGADVIRVNCSRLPDLNVLQLTLNAGKRTIDLDIGKEDDMARLEELVGEADVFIQGFRYGSLDRKGLGLQKMLDVAAKRNRGIIYVDENCYGPSGPFAERPGWQQIGDAASGVSYVMGRSMGFDEGTSVLPPLPISDMTTGVVAALATMLAIRDRAQEGGSYHVVSSLVAGDAILVDSEVGLYPTKVVQKTLDRFEFARSSPDQFVSEIMIQVIDGWKRVFPEYLAQDSPFMMSYESSSWGQMNILRPVARLDDKDASPVWKDAPVPNCHYDQNITWHDHFSGPALVSH</sequence>
<proteinExistence type="inferred from homology"/>
<dbReference type="PANTHER" id="PTHR48229">
    <property type="entry name" value="CAIB/BAIF FAMILY ENZYME (AFU_ORTHOLOGUE AFUA_1G05360)-RELATED"/>
    <property type="match status" value="1"/>
</dbReference>